<name>A0ABU2K243_9ACTN</name>
<evidence type="ECO:0000313" key="1">
    <source>
        <dbReference type="EMBL" id="MDT0274365.1"/>
    </source>
</evidence>
<proteinExistence type="predicted"/>
<protein>
    <submittedName>
        <fullName evidence="1">Uncharacterized protein</fullName>
    </submittedName>
</protein>
<organism evidence="1 2">
    <name type="scientific">Blastococcus goldschmidtiae</name>
    <dbReference type="NCBI Taxonomy" id="3075546"/>
    <lineage>
        <taxon>Bacteria</taxon>
        <taxon>Bacillati</taxon>
        <taxon>Actinomycetota</taxon>
        <taxon>Actinomycetes</taxon>
        <taxon>Geodermatophilales</taxon>
        <taxon>Geodermatophilaceae</taxon>
        <taxon>Blastococcus</taxon>
    </lineage>
</organism>
<accession>A0ABU2K243</accession>
<dbReference type="Proteomes" id="UP001183222">
    <property type="component" value="Unassembled WGS sequence"/>
</dbReference>
<evidence type="ECO:0000313" key="2">
    <source>
        <dbReference type="Proteomes" id="UP001183222"/>
    </source>
</evidence>
<comment type="caution">
    <text evidence="1">The sequence shown here is derived from an EMBL/GenBank/DDBJ whole genome shotgun (WGS) entry which is preliminary data.</text>
</comment>
<keyword evidence="2" id="KW-1185">Reference proteome</keyword>
<dbReference type="EMBL" id="JAVREI010000001">
    <property type="protein sequence ID" value="MDT0274365.1"/>
    <property type="molecule type" value="Genomic_DNA"/>
</dbReference>
<dbReference type="RefSeq" id="WP_311343218.1">
    <property type="nucleotide sequence ID" value="NZ_JAVREI010000001.1"/>
</dbReference>
<gene>
    <name evidence="1" type="ORF">RM425_00465</name>
</gene>
<sequence length="360" mass="36893">MNDLTLLRQAGPDAAPLSTAARSAARAALLAEIEGASMRTPGRPAIRIGRPAAVRTGLAVLTAAAAWAGAVAITGPGAADPAPNGSDGLTLVAVEEITFPLSLDPVPAGMTPSFTGATGDPEAVAGYTAPDGTGFSISLSPTEPAWGDDPYLTEHGTTTVTGVPARFATGTMPDNTCTVANVCFDDHPVAALAWERAPGQWLSLRGDGAFGNRDALVAVGESLVDRPQPITLQVGLAPAGWSVVDWHESSGAVGVADDADPTRLIGVQCMPEAPAGANEMDNGSVEQRIASVTAIDPVVATTVGGRPAQVVRAHDYMDPEQRFWLVAWELADGTLCTVHAPEDFTQDDVVAIAEGVVHTP</sequence>
<reference evidence="2" key="1">
    <citation type="submission" date="2023-07" db="EMBL/GenBank/DDBJ databases">
        <title>30 novel species of actinomycetes from the DSMZ collection.</title>
        <authorList>
            <person name="Nouioui I."/>
        </authorList>
    </citation>
    <scope>NUCLEOTIDE SEQUENCE [LARGE SCALE GENOMIC DNA]</scope>
    <source>
        <strain evidence="2">DSM 46792</strain>
    </source>
</reference>